<feature type="region of interest" description="Disordered" evidence="1">
    <location>
        <begin position="562"/>
        <end position="634"/>
    </location>
</feature>
<dbReference type="STRING" id="644352.J3PCQ2"/>
<feature type="region of interest" description="Disordered" evidence="1">
    <location>
        <begin position="170"/>
        <end position="192"/>
    </location>
</feature>
<organism evidence="2">
    <name type="scientific">Gaeumannomyces tritici (strain R3-111a-1)</name>
    <name type="common">Wheat and barley take-all root rot fungus</name>
    <name type="synonym">Gaeumannomyces graminis var. tritici</name>
    <dbReference type="NCBI Taxonomy" id="644352"/>
    <lineage>
        <taxon>Eukaryota</taxon>
        <taxon>Fungi</taxon>
        <taxon>Dikarya</taxon>
        <taxon>Ascomycota</taxon>
        <taxon>Pezizomycotina</taxon>
        <taxon>Sordariomycetes</taxon>
        <taxon>Sordariomycetidae</taxon>
        <taxon>Magnaporthales</taxon>
        <taxon>Magnaporthaceae</taxon>
        <taxon>Gaeumannomyces</taxon>
    </lineage>
</organism>
<reference evidence="4" key="1">
    <citation type="submission" date="2010-07" db="EMBL/GenBank/DDBJ databases">
        <title>The genome sequence of Gaeumannomyces graminis var. tritici strain R3-111a-1.</title>
        <authorList>
            <consortium name="The Broad Institute Genome Sequencing Platform"/>
            <person name="Ma L.-J."/>
            <person name="Dead R."/>
            <person name="Young S."/>
            <person name="Zeng Q."/>
            <person name="Koehrsen M."/>
            <person name="Alvarado L."/>
            <person name="Berlin A."/>
            <person name="Chapman S.B."/>
            <person name="Chen Z."/>
            <person name="Freedman E."/>
            <person name="Gellesch M."/>
            <person name="Goldberg J."/>
            <person name="Griggs A."/>
            <person name="Gujja S."/>
            <person name="Heilman E.R."/>
            <person name="Heiman D."/>
            <person name="Hepburn T."/>
            <person name="Howarth C."/>
            <person name="Jen D."/>
            <person name="Larson L."/>
            <person name="Mehta T."/>
            <person name="Neiman D."/>
            <person name="Pearson M."/>
            <person name="Roberts A."/>
            <person name="Saif S."/>
            <person name="Shea T."/>
            <person name="Shenoy N."/>
            <person name="Sisk P."/>
            <person name="Stolte C."/>
            <person name="Sykes S."/>
            <person name="Walk T."/>
            <person name="White J."/>
            <person name="Yandava C."/>
            <person name="Haas B."/>
            <person name="Nusbaum C."/>
            <person name="Birren B."/>
        </authorList>
    </citation>
    <scope>NUCLEOTIDE SEQUENCE [LARGE SCALE GENOMIC DNA]</scope>
    <source>
        <strain evidence="4">R3-111a-1</strain>
    </source>
</reference>
<evidence type="ECO:0000313" key="4">
    <source>
        <dbReference type="Proteomes" id="UP000006039"/>
    </source>
</evidence>
<sequence length="634" mass="70227">MAAKTHGAAKYGGDIAGTHRYGMFNTMSSPRTRGQASPVQPLATTSRPDTPTPTPIRGDFIPLSSPSVNMPSSPSRRDQSPDNGVTLHMSFTDSQMNLLAEAISRPNSPEKGSGRGRPAGASAAPAHRCHYRAYSEDAALAAAPQATTSFLSRRHAAPLVPPPGSHVYAKARGKSPARPAGPIPPRQYPVKPIPVRPMPAAPQQLREHSPVRDATRRARYPANLSHDGHFAGRVAPSETFDDRYGPPTIAQRRGGPRPSVDTLTAQLRGSPSHRKTPIEIMKEPAVPERSKSTITTSAALFGETRGRANSNPSPSIYSTDERRAGYESDYETIVPTTPSDSRDESEALERSGAVMRSLAEYEQLYNTHMSVQGEILYEEQATAADQGTSYPRVYSPLTPFIETMEEKLPRHKSVFYCELEYLVTTALEAYITAQFNAGRLRPVALNKVAEAWRHKGRPRVVGFRYDVETQLELVLLHLHDFRFYGEGCASAAAVTGVLEMMRADARAMRVRTFCQPDLVMAKQLLDAQKLFNILGCPDHLQMQLHQAVRFFKLVLAREKGIQDRHYHGRPPSPPPKRAPPQTPRQFQREMGERLPAQDALPGFDRHRGGQGPGSYHRRQNSEGRMEEKVIYRRF</sequence>
<feature type="compositionally biased region" description="Pro residues" evidence="1">
    <location>
        <begin position="179"/>
        <end position="192"/>
    </location>
</feature>
<dbReference type="Proteomes" id="UP000006039">
    <property type="component" value="Unassembled WGS sequence"/>
</dbReference>
<name>J3PCQ2_GAET3</name>
<feature type="region of interest" description="Disordered" evidence="1">
    <location>
        <begin position="105"/>
        <end position="124"/>
    </location>
</feature>
<evidence type="ECO:0000313" key="3">
    <source>
        <dbReference type="EnsemblFungi" id="EJT72022"/>
    </source>
</evidence>
<feature type="compositionally biased region" description="Pro residues" evidence="1">
    <location>
        <begin position="570"/>
        <end position="582"/>
    </location>
</feature>
<feature type="region of interest" description="Disordered" evidence="1">
    <location>
        <begin position="304"/>
        <end position="323"/>
    </location>
</feature>
<evidence type="ECO:0000313" key="2">
    <source>
        <dbReference type="EMBL" id="EJT72022.1"/>
    </source>
</evidence>
<dbReference type="EnsemblFungi" id="EJT72022">
    <property type="protein sequence ID" value="EJT72022"/>
    <property type="gene ID" value="GGTG_11270"/>
</dbReference>
<dbReference type="HOGENOM" id="CLU_431508_0_0_1"/>
<proteinExistence type="predicted"/>
<feature type="region of interest" description="Disordered" evidence="1">
    <location>
        <begin position="224"/>
        <end position="273"/>
    </location>
</feature>
<feature type="region of interest" description="Disordered" evidence="1">
    <location>
        <begin position="1"/>
        <end position="88"/>
    </location>
</feature>
<dbReference type="GeneID" id="20351728"/>
<feature type="compositionally biased region" description="Polar residues" evidence="1">
    <location>
        <begin position="25"/>
        <end position="38"/>
    </location>
</feature>
<dbReference type="EMBL" id="GL385400">
    <property type="protein sequence ID" value="EJT72022.1"/>
    <property type="molecule type" value="Genomic_DNA"/>
</dbReference>
<gene>
    <name evidence="3" type="primary">20351728</name>
    <name evidence="2" type="ORF">GGTG_11270</name>
</gene>
<dbReference type="eggNOG" id="ENOG502QQXP">
    <property type="taxonomic scope" value="Eukaryota"/>
</dbReference>
<reference evidence="2" key="2">
    <citation type="submission" date="2010-07" db="EMBL/GenBank/DDBJ databases">
        <authorList>
            <consortium name="The Broad Institute Genome Sequencing Platform"/>
            <consortium name="Broad Institute Genome Sequencing Center for Infectious Disease"/>
            <person name="Ma L.-J."/>
            <person name="Dead R."/>
            <person name="Young S."/>
            <person name="Zeng Q."/>
            <person name="Koehrsen M."/>
            <person name="Alvarado L."/>
            <person name="Berlin A."/>
            <person name="Chapman S.B."/>
            <person name="Chen Z."/>
            <person name="Freedman E."/>
            <person name="Gellesch M."/>
            <person name="Goldberg J."/>
            <person name="Griggs A."/>
            <person name="Gujja S."/>
            <person name="Heilman E.R."/>
            <person name="Heiman D."/>
            <person name="Hepburn T."/>
            <person name="Howarth C."/>
            <person name="Jen D."/>
            <person name="Larson L."/>
            <person name="Mehta T."/>
            <person name="Neiman D."/>
            <person name="Pearson M."/>
            <person name="Roberts A."/>
            <person name="Saif S."/>
            <person name="Shea T."/>
            <person name="Shenoy N."/>
            <person name="Sisk P."/>
            <person name="Stolte C."/>
            <person name="Sykes S."/>
            <person name="Walk T."/>
            <person name="White J."/>
            <person name="Yandava C."/>
            <person name="Haas B."/>
            <person name="Nusbaum C."/>
            <person name="Birren B."/>
        </authorList>
    </citation>
    <scope>NUCLEOTIDE SEQUENCE</scope>
    <source>
        <strain evidence="2">R3-111a-1</strain>
    </source>
</reference>
<reference evidence="3" key="5">
    <citation type="submission" date="2018-04" db="UniProtKB">
        <authorList>
            <consortium name="EnsemblFungi"/>
        </authorList>
    </citation>
    <scope>IDENTIFICATION</scope>
    <source>
        <strain evidence="3">R3-111a-1</strain>
    </source>
</reference>
<reference evidence="2" key="3">
    <citation type="submission" date="2010-09" db="EMBL/GenBank/DDBJ databases">
        <title>Annotation of Gaeumannomyces graminis var. tritici R3-111a-1.</title>
        <authorList>
            <consortium name="The Broad Institute Genome Sequencing Platform"/>
            <person name="Ma L.-J."/>
            <person name="Dead R."/>
            <person name="Young S.K."/>
            <person name="Zeng Q."/>
            <person name="Gargeya S."/>
            <person name="Fitzgerald M."/>
            <person name="Haas B."/>
            <person name="Abouelleil A."/>
            <person name="Alvarado L."/>
            <person name="Arachchi H.M."/>
            <person name="Berlin A."/>
            <person name="Brown A."/>
            <person name="Chapman S.B."/>
            <person name="Chen Z."/>
            <person name="Dunbar C."/>
            <person name="Freedman E."/>
            <person name="Gearin G."/>
            <person name="Gellesch M."/>
            <person name="Goldberg J."/>
            <person name="Griggs A."/>
            <person name="Gujja S."/>
            <person name="Heiman D."/>
            <person name="Howarth C."/>
            <person name="Larson L."/>
            <person name="Lui A."/>
            <person name="MacDonald P.J.P."/>
            <person name="Mehta T."/>
            <person name="Montmayeur A."/>
            <person name="Murphy C."/>
            <person name="Neiman D."/>
            <person name="Pearson M."/>
            <person name="Priest M."/>
            <person name="Roberts A."/>
            <person name="Saif S."/>
            <person name="Shea T."/>
            <person name="Shenoy N."/>
            <person name="Sisk P."/>
            <person name="Stolte C."/>
            <person name="Sykes S."/>
            <person name="Yandava C."/>
            <person name="Wortman J."/>
            <person name="Nusbaum C."/>
            <person name="Birren B."/>
        </authorList>
    </citation>
    <scope>NUCLEOTIDE SEQUENCE</scope>
    <source>
        <strain evidence="2">R3-111a-1</strain>
    </source>
</reference>
<protein>
    <submittedName>
        <fullName evidence="2 3">Uncharacterized protein</fullName>
    </submittedName>
</protein>
<dbReference type="AlphaFoldDB" id="J3PCQ2"/>
<reference evidence="3" key="4">
    <citation type="journal article" date="2015" name="G3 (Bethesda)">
        <title>Genome sequences of three phytopathogenic species of the Magnaporthaceae family of fungi.</title>
        <authorList>
            <person name="Okagaki L.H."/>
            <person name="Nunes C.C."/>
            <person name="Sailsbery J."/>
            <person name="Clay B."/>
            <person name="Brown D."/>
            <person name="John T."/>
            <person name="Oh Y."/>
            <person name="Young N."/>
            <person name="Fitzgerald M."/>
            <person name="Haas B.J."/>
            <person name="Zeng Q."/>
            <person name="Young S."/>
            <person name="Adiconis X."/>
            <person name="Fan L."/>
            <person name="Levin J.Z."/>
            <person name="Mitchell T.K."/>
            <person name="Okubara P.A."/>
            <person name="Farman M.L."/>
            <person name="Kohn L.M."/>
            <person name="Birren B."/>
            <person name="Ma L.-J."/>
            <person name="Dean R.A."/>
        </authorList>
    </citation>
    <scope>NUCLEOTIDE SEQUENCE</scope>
    <source>
        <strain evidence="3">R3-111a-1</strain>
    </source>
</reference>
<dbReference type="VEuPathDB" id="FungiDB:GGTG_11270"/>
<keyword evidence="4" id="KW-1185">Reference proteome</keyword>
<feature type="compositionally biased region" description="Polar residues" evidence="1">
    <location>
        <begin position="307"/>
        <end position="318"/>
    </location>
</feature>
<accession>J3PCQ2</accession>
<evidence type="ECO:0000256" key="1">
    <source>
        <dbReference type="SAM" id="MobiDB-lite"/>
    </source>
</evidence>
<feature type="compositionally biased region" description="Basic and acidic residues" evidence="1">
    <location>
        <begin position="619"/>
        <end position="634"/>
    </location>
</feature>
<dbReference type="RefSeq" id="XP_009227419.1">
    <property type="nucleotide sequence ID" value="XM_009229155.1"/>
</dbReference>
<dbReference type="OrthoDB" id="5229017at2759"/>
<feature type="compositionally biased region" description="Low complexity" evidence="1">
    <location>
        <begin position="62"/>
        <end position="74"/>
    </location>
</feature>